<organism evidence="2">
    <name type="scientific">Nyssomyia neivai</name>
    <dbReference type="NCBI Taxonomy" id="330878"/>
    <lineage>
        <taxon>Eukaryota</taxon>
        <taxon>Metazoa</taxon>
        <taxon>Ecdysozoa</taxon>
        <taxon>Arthropoda</taxon>
        <taxon>Hexapoda</taxon>
        <taxon>Insecta</taxon>
        <taxon>Pterygota</taxon>
        <taxon>Neoptera</taxon>
        <taxon>Endopterygota</taxon>
        <taxon>Diptera</taxon>
        <taxon>Nematocera</taxon>
        <taxon>Psychodoidea</taxon>
        <taxon>Psychodidae</taxon>
        <taxon>Nyssomyia</taxon>
    </lineage>
</organism>
<dbReference type="EMBL" id="GFDF01010639">
    <property type="protein sequence ID" value="JAV03445.1"/>
    <property type="molecule type" value="Transcribed_RNA"/>
</dbReference>
<dbReference type="Pfam" id="PF15684">
    <property type="entry name" value="AROS"/>
    <property type="match status" value="1"/>
</dbReference>
<dbReference type="AlphaFoldDB" id="A0A1L8DAP8"/>
<accession>A0A1L8DAP8</accession>
<feature type="region of interest" description="Disordered" evidence="1">
    <location>
        <begin position="1"/>
        <end position="35"/>
    </location>
</feature>
<evidence type="ECO:0000313" key="2">
    <source>
        <dbReference type="EMBL" id="JAV03445.1"/>
    </source>
</evidence>
<sequence>MSMSLLKKSLEIVEGSSSKDNSRKKKNSSSIPESHKIIRLIKKKGKVYKQNQLQGSGKKLTIREVQKQLETSKERTERTVDKLLKLHSSPLDDEDVSEISQRAKAGHYVLPPRQEVVESESAFTEEDFRKFEEEYFDETI</sequence>
<name>A0A1L8DAP8_9DIPT</name>
<dbReference type="InterPro" id="IPR023262">
    <property type="entry name" value="AROS"/>
</dbReference>
<proteinExistence type="predicted"/>
<reference evidence="2" key="1">
    <citation type="submission" date="2016-12" db="EMBL/GenBank/DDBJ databases">
        <title>An insight into the sialome and mialome of the sand fly, Nyssomyia neivai.</title>
        <authorList>
            <person name="Sebastian V."/>
            <person name="Goulart T.M."/>
            <person name="Oliveira W."/>
            <person name="Calvo E."/>
            <person name="Oliveira L.F."/>
            <person name="Pinto M.C."/>
            <person name="Rosselino A.M."/>
            <person name="Ribeiro J.M."/>
        </authorList>
    </citation>
    <scope>NUCLEOTIDE SEQUENCE</scope>
</reference>
<dbReference type="PRINTS" id="PR02029">
    <property type="entry name" value="ACTREGSIRT1"/>
</dbReference>
<evidence type="ECO:0000256" key="1">
    <source>
        <dbReference type="SAM" id="MobiDB-lite"/>
    </source>
</evidence>
<protein>
    <submittedName>
        <fullName evidence="2">Uncharacterized protein</fullName>
    </submittedName>
</protein>